<name>A0A1B8AZU3_FUSPO</name>
<dbReference type="InterPro" id="IPR000953">
    <property type="entry name" value="Chromo/chromo_shadow_dom"/>
</dbReference>
<dbReference type="CDD" id="cd00024">
    <property type="entry name" value="CD_CSD"/>
    <property type="match status" value="1"/>
</dbReference>
<feature type="domain" description="Chromo" evidence="3">
    <location>
        <begin position="84"/>
        <end position="137"/>
    </location>
</feature>
<feature type="compositionally biased region" description="Basic and acidic residues" evidence="2">
    <location>
        <begin position="159"/>
        <end position="176"/>
    </location>
</feature>
<dbReference type="InterPro" id="IPR023780">
    <property type="entry name" value="Chromo_domain"/>
</dbReference>
<organism evidence="4 5">
    <name type="scientific">Fusarium poae</name>
    <dbReference type="NCBI Taxonomy" id="36050"/>
    <lineage>
        <taxon>Eukaryota</taxon>
        <taxon>Fungi</taxon>
        <taxon>Dikarya</taxon>
        <taxon>Ascomycota</taxon>
        <taxon>Pezizomycotina</taxon>
        <taxon>Sordariomycetes</taxon>
        <taxon>Hypocreomycetidae</taxon>
        <taxon>Hypocreales</taxon>
        <taxon>Nectriaceae</taxon>
        <taxon>Fusarium</taxon>
    </lineage>
</organism>
<keyword evidence="5" id="KW-1185">Reference proteome</keyword>
<evidence type="ECO:0000256" key="2">
    <source>
        <dbReference type="SAM" id="MobiDB-lite"/>
    </source>
</evidence>
<evidence type="ECO:0000313" key="5">
    <source>
        <dbReference type="Proteomes" id="UP000091967"/>
    </source>
</evidence>
<proteinExistence type="predicted"/>
<accession>A0A1B8AZU3</accession>
<gene>
    <name evidence="4" type="ORF">FPOA_06512</name>
</gene>
<evidence type="ECO:0000313" key="4">
    <source>
        <dbReference type="EMBL" id="OBS25982.1"/>
    </source>
</evidence>
<evidence type="ECO:0000256" key="1">
    <source>
        <dbReference type="ARBA" id="ARBA00011353"/>
    </source>
</evidence>
<evidence type="ECO:0000259" key="3">
    <source>
        <dbReference type="PROSITE" id="PS50013"/>
    </source>
</evidence>
<dbReference type="Proteomes" id="UP000091967">
    <property type="component" value="Unassembled WGS sequence"/>
</dbReference>
<feature type="region of interest" description="Disordered" evidence="2">
    <location>
        <begin position="142"/>
        <end position="176"/>
    </location>
</feature>
<dbReference type="InterPro" id="IPR016197">
    <property type="entry name" value="Chromo-like_dom_sf"/>
</dbReference>
<dbReference type="PROSITE" id="PS50013">
    <property type="entry name" value="CHROMO_2"/>
    <property type="match status" value="1"/>
</dbReference>
<sequence length="176" mass="20734">MRPPSCDPASIRSIDAFHITPGQERVIFRCTDDKGPQAIISEFHLQRKRPQLVQGFWRKQGNLLPADRNDERGDRHRVTGLASWHVLRVHDYRSPGPNEHELLVQWCGYTKDQATWEPYAKVWESRFEIVEEYFEKQGRDLPVAIDRHESDTSDDEEADQIKEEPREIEIKRENDD</sequence>
<dbReference type="SUPFAM" id="SSF54160">
    <property type="entry name" value="Chromo domain-like"/>
    <property type="match status" value="1"/>
</dbReference>
<feature type="compositionally biased region" description="Basic and acidic residues" evidence="2">
    <location>
        <begin position="142"/>
        <end position="151"/>
    </location>
</feature>
<dbReference type="Pfam" id="PF00385">
    <property type="entry name" value="Chromo"/>
    <property type="match status" value="1"/>
</dbReference>
<dbReference type="EMBL" id="LYXU01000002">
    <property type="protein sequence ID" value="OBS25982.1"/>
    <property type="molecule type" value="Genomic_DNA"/>
</dbReference>
<dbReference type="GO" id="GO:0006338">
    <property type="term" value="P:chromatin remodeling"/>
    <property type="evidence" value="ECO:0007669"/>
    <property type="project" value="UniProtKB-ARBA"/>
</dbReference>
<comment type="subunit">
    <text evidence="1">Component of the NuA4 histone acetyltransferase complex.</text>
</comment>
<protein>
    <recommendedName>
        <fullName evidence="3">Chromo domain-containing protein</fullName>
    </recommendedName>
</protein>
<reference evidence="4 5" key="1">
    <citation type="submission" date="2016-06" db="EMBL/GenBank/DDBJ databases">
        <title>Living apart together: crosstalk between the core and supernumerary genomes in a fungal plant pathogen.</title>
        <authorList>
            <person name="Vanheule A."/>
            <person name="Audenaert K."/>
            <person name="Warris S."/>
            <person name="Van De Geest H."/>
            <person name="Schijlen E."/>
            <person name="Hofte M."/>
            <person name="De Saeger S."/>
            <person name="Haesaert G."/>
            <person name="Waalwijk C."/>
            <person name="Van Der Lee T."/>
        </authorList>
    </citation>
    <scope>NUCLEOTIDE SEQUENCE [LARGE SCALE GENOMIC DNA]</scope>
    <source>
        <strain evidence="4 5">2516</strain>
    </source>
</reference>
<dbReference type="Gene3D" id="2.40.50.40">
    <property type="match status" value="1"/>
</dbReference>
<comment type="caution">
    <text evidence="4">The sequence shown here is derived from an EMBL/GenBank/DDBJ whole genome shotgun (WGS) entry which is preliminary data.</text>
</comment>
<dbReference type="AlphaFoldDB" id="A0A1B8AZU3"/>